<comment type="caution">
    <text evidence="1">The sequence shown here is derived from an EMBL/GenBank/DDBJ whole genome shotgun (WGS) entry which is preliminary data.</text>
</comment>
<evidence type="ECO:0000313" key="1">
    <source>
        <dbReference type="EMBL" id="KAK9109649.1"/>
    </source>
</evidence>
<dbReference type="Proteomes" id="UP001417504">
    <property type="component" value="Unassembled WGS sequence"/>
</dbReference>
<accession>A0AAP0I6N2</accession>
<organism evidence="1 2">
    <name type="scientific">Stephania japonica</name>
    <dbReference type="NCBI Taxonomy" id="461633"/>
    <lineage>
        <taxon>Eukaryota</taxon>
        <taxon>Viridiplantae</taxon>
        <taxon>Streptophyta</taxon>
        <taxon>Embryophyta</taxon>
        <taxon>Tracheophyta</taxon>
        <taxon>Spermatophyta</taxon>
        <taxon>Magnoliopsida</taxon>
        <taxon>Ranunculales</taxon>
        <taxon>Menispermaceae</taxon>
        <taxon>Menispermoideae</taxon>
        <taxon>Cissampelideae</taxon>
        <taxon>Stephania</taxon>
    </lineage>
</organism>
<dbReference type="EMBL" id="JBBNAE010000007">
    <property type="protein sequence ID" value="KAK9109649.1"/>
    <property type="molecule type" value="Genomic_DNA"/>
</dbReference>
<reference evidence="1 2" key="1">
    <citation type="submission" date="2024-01" db="EMBL/GenBank/DDBJ databases">
        <title>Genome assemblies of Stephania.</title>
        <authorList>
            <person name="Yang L."/>
        </authorList>
    </citation>
    <scope>NUCLEOTIDE SEQUENCE [LARGE SCALE GENOMIC DNA]</scope>
    <source>
        <strain evidence="1">QJT</strain>
        <tissue evidence="1">Leaf</tissue>
    </source>
</reference>
<gene>
    <name evidence="1" type="ORF">Sjap_017709</name>
</gene>
<sequence length="58" mass="6542">MGPANKMLYQFYPHLLRTAITKLDLHRQCPSLITFTLGYVTDLPSVTDTGLVQTSMNK</sequence>
<protein>
    <submittedName>
        <fullName evidence="1">Uncharacterized protein</fullName>
    </submittedName>
</protein>
<name>A0AAP0I6N2_9MAGN</name>
<keyword evidence="2" id="KW-1185">Reference proteome</keyword>
<proteinExistence type="predicted"/>
<dbReference type="AlphaFoldDB" id="A0AAP0I6N2"/>
<evidence type="ECO:0000313" key="2">
    <source>
        <dbReference type="Proteomes" id="UP001417504"/>
    </source>
</evidence>